<dbReference type="AlphaFoldDB" id="A0A4Y6PQZ7"/>
<organism evidence="2 3">
    <name type="scientific">Persicimonas caeni</name>
    <dbReference type="NCBI Taxonomy" id="2292766"/>
    <lineage>
        <taxon>Bacteria</taxon>
        <taxon>Deltaproteobacteria</taxon>
        <taxon>Bradymonadales</taxon>
        <taxon>Bradymonadaceae</taxon>
        <taxon>Persicimonas</taxon>
    </lineage>
</organism>
<dbReference type="RefSeq" id="WP_141197240.1">
    <property type="nucleotide sequence ID" value="NZ_CP041186.1"/>
</dbReference>
<protein>
    <recommendedName>
        <fullName evidence="1">Helicase XPB/Ssl2 N-terminal domain-containing protein</fullName>
    </recommendedName>
</protein>
<accession>A0A5B8Y8F0</accession>
<dbReference type="EMBL" id="CP041186">
    <property type="protein sequence ID" value="QDG50748.1"/>
    <property type="molecule type" value="Genomic_DNA"/>
</dbReference>
<evidence type="ECO:0000313" key="2">
    <source>
        <dbReference type="EMBL" id="QDG50748.1"/>
    </source>
</evidence>
<evidence type="ECO:0000313" key="3">
    <source>
        <dbReference type="Proteomes" id="UP000315995"/>
    </source>
</evidence>
<proteinExistence type="predicted"/>
<sequence>MRGQRSDRSRGSGGGPLESEELVALFERGYSLSSKRFLAETWGLSPESEGIQVAGHVNSKDVVDERLAQVNKLQRVILSQVAASGGRMRGENLRRDLLLRGFGDTDEVLRELVEQALLIPLPNPGESELDIEGLLDQDSFLQRDLAVVVPLKDQLTEEAEKLGPEAIEAWSGEISTTQHNTLEGLELNLLHFASLLQQENLRLNIDGTPNRRSLVRFGRGITFPGESGEAADDLDLNDAVQLDYLTFLLALSLELDFVDKQDQSITGKQGPVEEFFCADPDGRNRMLSSAFRGLKYWSEVESLSLTRAGGPADSEEHFSQFEPTGEPFIGARGYVLSVLKRARLGQWTPVEAMIDLCAQLDKSYLPRALSKTEPPVEPRRYIEAVLRRGLIWLGVIEFGESDDGVEMMRVTPRGAKLLGVKIEREETDAGPPPSECMVVQPNFEVMLFLDPAPLEIVYRLYQVGQREKLSERVANFKLTAETVQRGLGMGLSADEIVETLNKFSHAPVPDTVAFQIRDWERVHRKLELFANGVLIRHPDPDKLDLVIGQLRHEQRGKDFVSYRLGPESAFLPDSNPAGLERLVEQQDGVLIDYLGDIPPSLYFVDMLEVMIDPLETDIVTLSELDKIGTQLEDSTPRSRFYKIEVGKSARRWPDNTLDHIVKFLDARTDGGIPPAQALKLRSLLDKPLEVAMSSGVTVIVLENAEIADRFAQIPECDPLIERRLGDVAFSIKKGHEDELNEMLEELGIELIE</sequence>
<dbReference type="Pfam" id="PF13625">
    <property type="entry name" value="Helicase_C_3"/>
    <property type="match status" value="1"/>
</dbReference>
<evidence type="ECO:0000259" key="1">
    <source>
        <dbReference type="Pfam" id="PF13625"/>
    </source>
</evidence>
<dbReference type="Proteomes" id="UP000315995">
    <property type="component" value="Chromosome"/>
</dbReference>
<accession>A0A4Y6PQZ7</accession>
<feature type="domain" description="Helicase XPB/Ssl2 N-terminal" evidence="1">
    <location>
        <begin position="438"/>
        <end position="549"/>
    </location>
</feature>
<keyword evidence="3" id="KW-1185">Reference proteome</keyword>
<dbReference type="InterPro" id="IPR032830">
    <property type="entry name" value="XPB/Ssl2_N"/>
</dbReference>
<reference evidence="2 3" key="1">
    <citation type="submission" date="2019-06" db="EMBL/GenBank/DDBJ databases">
        <title>Persicimonas caeni gen. nov., sp. nov., a predatory bacterium isolated from solar saltern.</title>
        <authorList>
            <person name="Wang S."/>
        </authorList>
    </citation>
    <scope>NUCLEOTIDE SEQUENCE [LARGE SCALE GENOMIC DNA]</scope>
    <source>
        <strain evidence="2 3">YN101</strain>
    </source>
</reference>
<gene>
    <name evidence="2" type="ORF">FIV42_08395</name>
</gene>
<name>A0A4Y6PQZ7_PERCE</name>
<dbReference type="OrthoDB" id="2987331at2"/>